<dbReference type="EMBL" id="MU790611">
    <property type="protein sequence ID" value="KAJ3996498.1"/>
    <property type="molecule type" value="Genomic_DNA"/>
</dbReference>
<keyword evidence="3" id="KW-1185">Reference proteome</keyword>
<evidence type="ECO:0000256" key="1">
    <source>
        <dbReference type="SAM" id="MobiDB-lite"/>
    </source>
</evidence>
<name>A0ABQ8QDF6_9AGAR</name>
<dbReference type="Proteomes" id="UP001163828">
    <property type="component" value="Unassembled WGS sequence"/>
</dbReference>
<sequence>MAKLGTQNTGFAHATLLHHQVIAIQERWFREKVKEITRISNLDADCLFPKAPIANEGGWSYSSQRWFGSFRQDPLLPSKRSLLADSVANEHKIKSVLSKVYHPSDAINNWLLQSNDTVDIAMTHDDDWAALIRDDDKEMPDDQELIRRVHLSPLHIRIQRRRSPTSSGHVYAHFSTSRPASLPSSTIQWSPSEGFTSHMNKYITLQSSIPTTGASCASEHNISSSSENAVLAAHFTTLLGNADQEEPKDLMSGASKETQKGSTASIY</sequence>
<feature type="region of interest" description="Disordered" evidence="1">
    <location>
        <begin position="244"/>
        <end position="267"/>
    </location>
</feature>
<protein>
    <submittedName>
        <fullName evidence="2">Uncharacterized protein</fullName>
    </submittedName>
</protein>
<proteinExistence type="predicted"/>
<gene>
    <name evidence="2" type="ORF">F5050DRAFT_1818497</name>
</gene>
<evidence type="ECO:0000313" key="3">
    <source>
        <dbReference type="Proteomes" id="UP001163828"/>
    </source>
</evidence>
<comment type="caution">
    <text evidence="2">The sequence shown here is derived from an EMBL/GenBank/DDBJ whole genome shotgun (WGS) entry which is preliminary data.</text>
</comment>
<reference evidence="2" key="1">
    <citation type="submission" date="2022-08" db="EMBL/GenBank/DDBJ databases">
        <authorList>
            <consortium name="DOE Joint Genome Institute"/>
            <person name="Min B."/>
            <person name="Riley R."/>
            <person name="Sierra-Patev S."/>
            <person name="Naranjo-Ortiz M."/>
            <person name="Looney B."/>
            <person name="Konkel Z."/>
            <person name="Slot J.C."/>
            <person name="Sakamoto Y."/>
            <person name="Steenwyk J.L."/>
            <person name="Rokas A."/>
            <person name="Carro J."/>
            <person name="Camarero S."/>
            <person name="Ferreira P."/>
            <person name="Molpeceres G."/>
            <person name="Ruiz-Duenas F.J."/>
            <person name="Serrano A."/>
            <person name="Henrissat B."/>
            <person name="Drula E."/>
            <person name="Hughes K.W."/>
            <person name="Mata J.L."/>
            <person name="Ishikawa N.K."/>
            <person name="Vargas-Isla R."/>
            <person name="Ushijima S."/>
            <person name="Smith C.A."/>
            <person name="Ahrendt S."/>
            <person name="Andreopoulos W."/>
            <person name="He G."/>
            <person name="Labutti K."/>
            <person name="Lipzen A."/>
            <person name="Ng V."/>
            <person name="Sandor L."/>
            <person name="Barry K."/>
            <person name="Martinez A.T."/>
            <person name="Xiao Y."/>
            <person name="Gibbons J.G."/>
            <person name="Terashima K."/>
            <person name="Hibbett D.S."/>
            <person name="Grigoriev I.V."/>
        </authorList>
    </citation>
    <scope>NUCLEOTIDE SEQUENCE</scope>
    <source>
        <strain evidence="2">TFB10827</strain>
    </source>
</reference>
<evidence type="ECO:0000313" key="2">
    <source>
        <dbReference type="EMBL" id="KAJ3996498.1"/>
    </source>
</evidence>
<organism evidence="2 3">
    <name type="scientific">Lentinula boryana</name>
    <dbReference type="NCBI Taxonomy" id="40481"/>
    <lineage>
        <taxon>Eukaryota</taxon>
        <taxon>Fungi</taxon>
        <taxon>Dikarya</taxon>
        <taxon>Basidiomycota</taxon>
        <taxon>Agaricomycotina</taxon>
        <taxon>Agaricomycetes</taxon>
        <taxon>Agaricomycetidae</taxon>
        <taxon>Agaricales</taxon>
        <taxon>Marasmiineae</taxon>
        <taxon>Omphalotaceae</taxon>
        <taxon>Lentinula</taxon>
    </lineage>
</organism>
<accession>A0ABQ8QDF6</accession>